<accession>A0ABS8UBH1</accession>
<keyword evidence="1" id="KW-1133">Transmembrane helix</keyword>
<reference evidence="3" key="1">
    <citation type="submission" date="2021-12" db="EMBL/GenBank/DDBJ databases">
        <authorList>
            <person name="Ulrich A."/>
        </authorList>
    </citation>
    <scope>NUCLEOTIDE SEQUENCE</scope>
    <source>
        <strain evidence="3">A1P009</strain>
    </source>
</reference>
<keyword evidence="1" id="KW-0812">Transmembrane</keyword>
<dbReference type="Pfam" id="PF13828">
    <property type="entry name" value="DUF4190"/>
    <property type="match status" value="1"/>
</dbReference>
<feature type="transmembrane region" description="Helical" evidence="1">
    <location>
        <begin position="12"/>
        <end position="38"/>
    </location>
</feature>
<dbReference type="RefSeq" id="WP_232135763.1">
    <property type="nucleotide sequence ID" value="NZ_CP089507.1"/>
</dbReference>
<evidence type="ECO:0000313" key="4">
    <source>
        <dbReference type="Proteomes" id="UP001430360"/>
    </source>
</evidence>
<feature type="domain" description="DUF4190" evidence="2">
    <location>
        <begin position="13"/>
        <end position="76"/>
    </location>
</feature>
<feature type="transmembrane region" description="Helical" evidence="1">
    <location>
        <begin position="59"/>
        <end position="92"/>
    </location>
</feature>
<dbReference type="EMBL" id="JAJQKU010000002">
    <property type="protein sequence ID" value="MCD9096848.1"/>
    <property type="molecule type" value="Genomic_DNA"/>
</dbReference>
<evidence type="ECO:0000259" key="2">
    <source>
        <dbReference type="Pfam" id="PF13828"/>
    </source>
</evidence>
<protein>
    <submittedName>
        <fullName evidence="3">DUF4190 domain-containing protein</fullName>
    </submittedName>
</protein>
<keyword evidence="4" id="KW-1185">Reference proteome</keyword>
<proteinExistence type="predicted"/>
<comment type="caution">
    <text evidence="3">The sequence shown here is derived from an EMBL/GenBank/DDBJ whole genome shotgun (WGS) entry which is preliminary data.</text>
</comment>
<evidence type="ECO:0000313" key="3">
    <source>
        <dbReference type="EMBL" id="MCD9096848.1"/>
    </source>
</evidence>
<dbReference type="Proteomes" id="UP001430360">
    <property type="component" value="Unassembled WGS sequence"/>
</dbReference>
<keyword evidence="1" id="KW-0472">Membrane</keyword>
<sequence>MNAPVAFRQTSAMAIVSLVAGLLGWSLLPVIGSVVAIVTGHLARGEIRRRPEALEGDGLAVAGLVLGYLMVAMAVVGFLFIFLFFGGLLAFIAAAS</sequence>
<dbReference type="InterPro" id="IPR025241">
    <property type="entry name" value="DUF4190"/>
</dbReference>
<evidence type="ECO:0000256" key="1">
    <source>
        <dbReference type="SAM" id="Phobius"/>
    </source>
</evidence>
<gene>
    <name evidence="3" type="ORF">LTT95_07815</name>
</gene>
<organism evidence="3 4">
    <name type="scientific">Luteimonas fraxinea</name>
    <dbReference type="NCBI Taxonomy" id="2901869"/>
    <lineage>
        <taxon>Bacteria</taxon>
        <taxon>Pseudomonadati</taxon>
        <taxon>Pseudomonadota</taxon>
        <taxon>Gammaproteobacteria</taxon>
        <taxon>Lysobacterales</taxon>
        <taxon>Lysobacteraceae</taxon>
        <taxon>Luteimonas</taxon>
    </lineage>
</organism>
<reference evidence="3" key="2">
    <citation type="journal article" date="2022" name="Syst. Appl. Microbiol.">
        <title>Physiological and genomic characterisation of Luteimonas fraxinea sp. nov., a bacterial species associated with trees tolerant to ash dieback.</title>
        <authorList>
            <person name="Ulrich K."/>
            <person name="Becker R."/>
            <person name="Behrendt U."/>
            <person name="Kube M."/>
            <person name="Schneck V."/>
            <person name="Ulrich A."/>
        </authorList>
    </citation>
    <scope>NUCLEOTIDE SEQUENCE</scope>
    <source>
        <strain evidence="3">A1P009</strain>
    </source>
</reference>
<name>A0ABS8UBH1_9GAMM</name>